<dbReference type="Proteomes" id="UP001165740">
    <property type="component" value="Chromosome 2"/>
</dbReference>
<evidence type="ECO:0000313" key="18">
    <source>
        <dbReference type="Proteomes" id="UP001165740"/>
    </source>
</evidence>
<evidence type="ECO:0000256" key="13">
    <source>
        <dbReference type="ARBA" id="ARBA00032107"/>
    </source>
</evidence>
<keyword evidence="10" id="KW-0456">Lyase</keyword>
<dbReference type="InterPro" id="IPR053934">
    <property type="entry name" value="HTTM_dom"/>
</dbReference>
<evidence type="ECO:0000256" key="2">
    <source>
        <dbReference type="ARBA" id="ARBA00012248"/>
    </source>
</evidence>
<feature type="region of interest" description="Disordered" evidence="15">
    <location>
        <begin position="661"/>
        <end position="686"/>
    </location>
</feature>
<dbReference type="InterPro" id="IPR007782">
    <property type="entry name" value="VKG_COase"/>
</dbReference>
<dbReference type="GO" id="GO:0005789">
    <property type="term" value="C:endoplasmic reticulum membrane"/>
    <property type="evidence" value="ECO:0007669"/>
    <property type="project" value="UniProtKB-SubCell"/>
</dbReference>
<dbReference type="GeneID" id="106056263"/>
<sequence length="740" mass="85638">MSEASSHLVSTVLRSFMKVWCQEMLRRRIEKSGSHETHIKNQERDKAANSGCHKSESRDIKHDSRSIIVYGFQLWEQLVGLLCQPSDSACLGIVRIIFGFLMVIDTLMERGMSLADGIWGNVDTCRFPLFSFLQPLPLEWMCLVYMAMLVGAVGILIGFKFRYSCSIYLVCYWYIFFLEKTAWNNHSYLFGIIAFHFFMSDANRYCSLDGLLKPSINNAHIPYWNYFLMQAQIFLVYFIAGLKKLDHDWVFGYSMRSLSVHWVFMPFKLFLSDEKIDLIIVHLGGLFIDLFVGFLLFINKTKSLGLLISTSFHFMNSQIFPIGMFPYVMLTTNLLFCSPSWPRKLSRYIPNCFSIFLRYEQELQPSSHCVYQDHSTESNVRTPTGKDLKEHSEMTPPTKPSFLHQAVSVFTILFLALQCFLPYSHGITKGYNNWTNGLYGYSWDMMVHRWKIQHVRISYHNKDTGDTGYLDPMVWSYNNRRWATHGDMIKQYAVCIARNLQKFNVSNVELYFDIWQSLNGRFQQRMVNPNVDILTAEWSPFETPSYIMPLIVDLSNWREKLDQMEAALINDNNKNTNVIFMADFPGLMLENYVQPDFSNTTLTVLKGRVIVELEDFNITVKTNESLQIPADVFHKVYTVSETPSCFMYLFVNTTQANLNYSDGSVEERSSPEMDLDGDDKEETSQTSVPILGGSVKHFFKKISVNLHRSLQLGLGALWCIATRSSFNEFLNSTYKSETTK</sequence>
<comment type="catalytic activity">
    <reaction evidence="14">
        <text>4-carboxy-L-glutamyl-[protein] + 2,3-epoxyphylloquinone + H2O + H(+) = phylloquinol + L-glutamyl-[protein] + CO2 + O2</text>
        <dbReference type="Rhea" id="RHEA:45140"/>
        <dbReference type="Rhea" id="RHEA-COMP:10208"/>
        <dbReference type="Rhea" id="RHEA-COMP:11094"/>
        <dbReference type="ChEBI" id="CHEBI:15377"/>
        <dbReference type="ChEBI" id="CHEBI:15378"/>
        <dbReference type="ChEBI" id="CHEBI:15379"/>
        <dbReference type="ChEBI" id="CHEBI:15759"/>
        <dbReference type="ChEBI" id="CHEBI:16526"/>
        <dbReference type="ChEBI" id="CHEBI:28433"/>
        <dbReference type="ChEBI" id="CHEBI:29973"/>
        <dbReference type="ChEBI" id="CHEBI:84990"/>
        <dbReference type="EC" id="4.1.1.90"/>
    </reaction>
    <physiologicalReaction direction="right-to-left" evidence="14">
        <dbReference type="Rhea" id="RHEA:45142"/>
    </physiologicalReaction>
</comment>
<accession>A0A9W2ZK81</accession>
<dbReference type="GO" id="GO:0019842">
    <property type="term" value="F:vitamin binding"/>
    <property type="evidence" value="ECO:0007669"/>
    <property type="project" value="TreeGrafter"/>
</dbReference>
<keyword evidence="4 16" id="KW-0812">Transmembrane</keyword>
<evidence type="ECO:0000256" key="12">
    <source>
        <dbReference type="ARBA" id="ARBA00030249"/>
    </source>
</evidence>
<feature type="transmembrane region" description="Helical" evidence="16">
    <location>
        <begin position="223"/>
        <end position="242"/>
    </location>
</feature>
<feature type="region of interest" description="Disordered" evidence="15">
    <location>
        <begin position="32"/>
        <end position="58"/>
    </location>
</feature>
<dbReference type="GO" id="GO:0008488">
    <property type="term" value="F:gamma-glutamyl carboxylase activity"/>
    <property type="evidence" value="ECO:0007669"/>
    <property type="project" value="UniProtKB-EC"/>
</dbReference>
<evidence type="ECO:0000256" key="9">
    <source>
        <dbReference type="ARBA" id="ARBA00023157"/>
    </source>
</evidence>
<dbReference type="PANTHER" id="PTHR12639:SF6">
    <property type="entry name" value="VITAMIN K-DEPENDENT GAMMA-CARBOXYLASE"/>
    <property type="match status" value="1"/>
</dbReference>
<dbReference type="PANTHER" id="PTHR12639">
    <property type="entry name" value="VITAMIN K-DEPENDENT GAMMA-CARBOXYLASE"/>
    <property type="match status" value="1"/>
</dbReference>
<feature type="transmembrane region" description="Helical" evidence="16">
    <location>
        <begin position="249"/>
        <end position="267"/>
    </location>
</feature>
<dbReference type="EC" id="4.1.1.90" evidence="2"/>
<feature type="transmembrane region" description="Helical" evidence="16">
    <location>
        <begin position="138"/>
        <end position="159"/>
    </location>
</feature>
<keyword evidence="9" id="KW-1015">Disulfide bond</keyword>
<evidence type="ECO:0000256" key="11">
    <source>
        <dbReference type="ARBA" id="ARBA00030083"/>
    </source>
</evidence>
<dbReference type="InterPro" id="IPR011020">
    <property type="entry name" value="HTTM-like"/>
</dbReference>
<feature type="domain" description="HTTM-like" evidence="17">
    <location>
        <begin position="83"/>
        <end position="341"/>
    </location>
</feature>
<name>A0A9W2ZK81_BIOGL</name>
<dbReference type="InterPro" id="IPR053935">
    <property type="entry name" value="VKGC_lumenal_dom"/>
</dbReference>
<gene>
    <name evidence="19" type="primary">LOC106056263</name>
</gene>
<feature type="transmembrane region" description="Helical" evidence="16">
    <location>
        <begin position="319"/>
        <end position="341"/>
    </location>
</feature>
<dbReference type="AlphaFoldDB" id="A0A9W2ZK81"/>
<proteinExistence type="predicted"/>
<dbReference type="SUPFAM" id="SSF51182">
    <property type="entry name" value="RmlC-like cupins"/>
    <property type="match status" value="1"/>
</dbReference>
<evidence type="ECO:0000256" key="10">
    <source>
        <dbReference type="ARBA" id="ARBA00023239"/>
    </source>
</evidence>
<keyword evidence="18" id="KW-1185">Reference proteome</keyword>
<dbReference type="Pfam" id="PF05090">
    <property type="entry name" value="HTTM"/>
    <property type="match status" value="1"/>
</dbReference>
<evidence type="ECO:0000256" key="7">
    <source>
        <dbReference type="ARBA" id="ARBA00022990"/>
    </source>
</evidence>
<keyword evidence="5" id="KW-0256">Endoplasmic reticulum</keyword>
<comment type="subcellular location">
    <subcellularLocation>
        <location evidence="1">Endoplasmic reticulum membrane</location>
        <topology evidence="1">Multi-pass membrane protein</topology>
    </subcellularLocation>
</comment>
<evidence type="ECO:0000256" key="5">
    <source>
        <dbReference type="ARBA" id="ARBA00022824"/>
    </source>
</evidence>
<evidence type="ECO:0000256" key="4">
    <source>
        <dbReference type="ARBA" id="ARBA00022692"/>
    </source>
</evidence>
<reference evidence="19" key="1">
    <citation type="submission" date="2025-08" db="UniProtKB">
        <authorList>
            <consortium name="RefSeq"/>
        </authorList>
    </citation>
    <scope>IDENTIFICATION</scope>
</reference>
<evidence type="ECO:0000256" key="16">
    <source>
        <dbReference type="SAM" id="Phobius"/>
    </source>
</evidence>
<keyword evidence="6 16" id="KW-1133">Transmembrane helix</keyword>
<keyword evidence="8 16" id="KW-0472">Membrane</keyword>
<evidence type="ECO:0000256" key="8">
    <source>
        <dbReference type="ARBA" id="ARBA00023136"/>
    </source>
</evidence>
<dbReference type="InterPro" id="IPR011051">
    <property type="entry name" value="RmlC_Cupin_sf"/>
</dbReference>
<dbReference type="OrthoDB" id="206689at2759"/>
<dbReference type="RefSeq" id="XP_055875441.1">
    <property type="nucleotide sequence ID" value="XM_056019466.1"/>
</dbReference>
<protein>
    <recommendedName>
        <fullName evidence="3">Vitamin K-dependent gamma-carboxylase</fullName>
        <ecNumber evidence="2">4.1.1.90</ecNumber>
    </recommendedName>
    <alternativeName>
        <fullName evidence="11">Gamma-glutamyl carboxylase</fullName>
    </alternativeName>
    <alternativeName>
        <fullName evidence="12">Peptidyl-glutamate 4-carboxylase</fullName>
    </alternativeName>
    <alternativeName>
        <fullName evidence="13">Vitamin K gamma glutamyl carboxylase</fullName>
    </alternativeName>
</protein>
<evidence type="ECO:0000256" key="1">
    <source>
        <dbReference type="ARBA" id="ARBA00004477"/>
    </source>
</evidence>
<organism evidence="18 19">
    <name type="scientific">Biomphalaria glabrata</name>
    <name type="common">Bloodfluke planorb</name>
    <name type="synonym">Freshwater snail</name>
    <dbReference type="NCBI Taxonomy" id="6526"/>
    <lineage>
        <taxon>Eukaryota</taxon>
        <taxon>Metazoa</taxon>
        <taxon>Spiralia</taxon>
        <taxon>Lophotrochozoa</taxon>
        <taxon>Mollusca</taxon>
        <taxon>Gastropoda</taxon>
        <taxon>Heterobranchia</taxon>
        <taxon>Euthyneura</taxon>
        <taxon>Panpulmonata</taxon>
        <taxon>Hygrophila</taxon>
        <taxon>Lymnaeoidea</taxon>
        <taxon>Planorbidae</taxon>
        <taxon>Biomphalaria</taxon>
    </lineage>
</organism>
<keyword evidence="7" id="KW-0007">Acetylation</keyword>
<evidence type="ECO:0000256" key="6">
    <source>
        <dbReference type="ARBA" id="ARBA00022989"/>
    </source>
</evidence>
<evidence type="ECO:0000256" key="3">
    <source>
        <dbReference type="ARBA" id="ARBA00017054"/>
    </source>
</evidence>
<evidence type="ECO:0000259" key="17">
    <source>
        <dbReference type="SMART" id="SM00752"/>
    </source>
</evidence>
<evidence type="ECO:0000256" key="14">
    <source>
        <dbReference type="ARBA" id="ARBA00048415"/>
    </source>
</evidence>
<evidence type="ECO:0000256" key="15">
    <source>
        <dbReference type="SAM" id="MobiDB-lite"/>
    </source>
</evidence>
<dbReference type="SMART" id="SM00752">
    <property type="entry name" value="HTTM"/>
    <property type="match status" value="1"/>
</dbReference>
<dbReference type="OMA" id="TYLNHYY"/>
<dbReference type="Pfam" id="PF22777">
    <property type="entry name" value="VKGC_lumenal_dom"/>
    <property type="match status" value="1"/>
</dbReference>
<evidence type="ECO:0000313" key="19">
    <source>
        <dbReference type="RefSeq" id="XP_055875441.1"/>
    </source>
</evidence>
<feature type="transmembrane region" description="Helical" evidence="16">
    <location>
        <begin position="279"/>
        <end position="298"/>
    </location>
</feature>